<dbReference type="EMBL" id="SNRW01000093">
    <property type="protein sequence ID" value="KAA6403497.1"/>
    <property type="molecule type" value="Genomic_DNA"/>
</dbReference>
<protein>
    <recommendedName>
        <fullName evidence="3">SUI1 domain-containing protein</fullName>
    </recommendedName>
</protein>
<evidence type="ECO:0000313" key="5">
    <source>
        <dbReference type="Proteomes" id="UP000324800"/>
    </source>
</evidence>
<comment type="caution">
    <text evidence="4">The sequence shown here is derived from an EMBL/GenBank/DDBJ whole genome shotgun (WGS) entry which is preliminary data.</text>
</comment>
<dbReference type="InterPro" id="IPR036877">
    <property type="entry name" value="SUI1_dom_sf"/>
</dbReference>
<dbReference type="OrthoDB" id="10248435at2759"/>
<dbReference type="CDD" id="cd11566">
    <property type="entry name" value="eIF1_SUI1"/>
    <property type="match status" value="1"/>
</dbReference>
<dbReference type="Proteomes" id="UP000324800">
    <property type="component" value="Unassembled WGS sequence"/>
</dbReference>
<accession>A0A5J4X8J6</accession>
<evidence type="ECO:0000256" key="2">
    <source>
        <dbReference type="ARBA" id="ARBA00022917"/>
    </source>
</evidence>
<dbReference type="GO" id="GO:0003743">
    <property type="term" value="F:translation initiation factor activity"/>
    <property type="evidence" value="ECO:0007669"/>
    <property type="project" value="InterPro"/>
</dbReference>
<evidence type="ECO:0000313" key="4">
    <source>
        <dbReference type="EMBL" id="KAA6403497.1"/>
    </source>
</evidence>
<name>A0A5J4X8J6_9EUKA</name>
<dbReference type="AlphaFoldDB" id="A0A5J4X8J6"/>
<dbReference type="SUPFAM" id="SSF55159">
    <property type="entry name" value="eIF1-like"/>
    <property type="match status" value="1"/>
</dbReference>
<dbReference type="Pfam" id="PF01253">
    <property type="entry name" value="SUI1"/>
    <property type="match status" value="1"/>
</dbReference>
<proteinExistence type="inferred from homology"/>
<reference evidence="4 5" key="1">
    <citation type="submission" date="2019-03" db="EMBL/GenBank/DDBJ databases">
        <title>Single cell metagenomics reveals metabolic interactions within the superorganism composed of flagellate Streblomastix strix and complex community of Bacteroidetes bacteria on its surface.</title>
        <authorList>
            <person name="Treitli S.C."/>
            <person name="Kolisko M."/>
            <person name="Husnik F."/>
            <person name="Keeling P."/>
            <person name="Hampl V."/>
        </authorList>
    </citation>
    <scope>NUCLEOTIDE SEQUENCE [LARGE SCALE GENOMIC DNA]</scope>
    <source>
        <strain evidence="4">ST1C</strain>
    </source>
</reference>
<dbReference type="InterPro" id="IPR005874">
    <property type="entry name" value="SUI1_euk"/>
</dbReference>
<organism evidence="4 5">
    <name type="scientific">Streblomastix strix</name>
    <dbReference type="NCBI Taxonomy" id="222440"/>
    <lineage>
        <taxon>Eukaryota</taxon>
        <taxon>Metamonada</taxon>
        <taxon>Preaxostyla</taxon>
        <taxon>Oxymonadida</taxon>
        <taxon>Streblomastigidae</taxon>
        <taxon>Streblomastix</taxon>
    </lineage>
</organism>
<dbReference type="PANTHER" id="PTHR10388">
    <property type="entry name" value="EUKARYOTIC TRANSLATION INITIATION FACTOR SUI1"/>
    <property type="match status" value="1"/>
</dbReference>
<evidence type="ECO:0000259" key="3">
    <source>
        <dbReference type="PROSITE" id="PS50296"/>
    </source>
</evidence>
<feature type="domain" description="SUI1" evidence="3">
    <location>
        <begin position="29"/>
        <end position="99"/>
    </location>
</feature>
<sequence>MSTNIPGITQVDPFKSEIEETAAGADGLIHLRVQNRVGKKKVTTITGFNDMVNFDAVLKRLQKDFNCGGSIVDDKEFGRVLRVNGDFRDQLKKFLVDNGMVHENQIKIHVG</sequence>
<comment type="similarity">
    <text evidence="1">Belongs to the SUI1 family.</text>
</comment>
<keyword evidence="2" id="KW-0648">Protein biosynthesis</keyword>
<gene>
    <name evidence="4" type="ORF">EZS28_000980</name>
</gene>
<dbReference type="PROSITE" id="PS50296">
    <property type="entry name" value="SUI1"/>
    <property type="match status" value="1"/>
</dbReference>
<dbReference type="Gene3D" id="3.30.780.10">
    <property type="entry name" value="SUI1-like domain"/>
    <property type="match status" value="1"/>
</dbReference>
<evidence type="ECO:0000256" key="1">
    <source>
        <dbReference type="ARBA" id="ARBA00005422"/>
    </source>
</evidence>
<dbReference type="InterPro" id="IPR001950">
    <property type="entry name" value="SUI1"/>
</dbReference>